<reference evidence="4 5" key="1">
    <citation type="submission" date="2017-05" db="EMBL/GenBank/DDBJ databases">
        <authorList>
            <person name="Song R."/>
            <person name="Chenine A.L."/>
            <person name="Ruprecht R.M."/>
        </authorList>
    </citation>
    <scope>NUCLEOTIDE SEQUENCE [LARGE SCALE GENOMIC DNA]</scope>
    <source>
        <strain evidence="4 5">CECT 8899</strain>
    </source>
</reference>
<keyword evidence="5" id="KW-1185">Reference proteome</keyword>
<comment type="similarity">
    <text evidence="1">Belongs to the carbon-nitrogen hydrolase superfamily. NIT1/NIT2 family.</text>
</comment>
<dbReference type="GO" id="GO:0016811">
    <property type="term" value="F:hydrolase activity, acting on carbon-nitrogen (but not peptide) bonds, in linear amides"/>
    <property type="evidence" value="ECO:0007669"/>
    <property type="project" value="TreeGrafter"/>
</dbReference>
<dbReference type="PROSITE" id="PS50263">
    <property type="entry name" value="CN_HYDROLASE"/>
    <property type="match status" value="1"/>
</dbReference>
<dbReference type="InterPro" id="IPR001110">
    <property type="entry name" value="UPF0012_CS"/>
</dbReference>
<dbReference type="InterPro" id="IPR044083">
    <property type="entry name" value="RamA-like"/>
</dbReference>
<proteinExistence type="inferred from homology"/>
<dbReference type="CDD" id="cd07576">
    <property type="entry name" value="R-amidase_like"/>
    <property type="match status" value="1"/>
</dbReference>
<protein>
    <submittedName>
        <fullName evidence="4">(R)-stereoselective amidase</fullName>
        <ecNumber evidence="4">3.5.1.100</ecNumber>
    </submittedName>
</protein>
<dbReference type="InterPro" id="IPR036526">
    <property type="entry name" value="C-N_Hydrolase_sf"/>
</dbReference>
<evidence type="ECO:0000256" key="1">
    <source>
        <dbReference type="ARBA" id="ARBA00010613"/>
    </source>
</evidence>
<dbReference type="Proteomes" id="UP000201613">
    <property type="component" value="Unassembled WGS sequence"/>
</dbReference>
<keyword evidence="2 4" id="KW-0378">Hydrolase</keyword>
<dbReference type="EC" id="3.5.1.100" evidence="4"/>
<dbReference type="InterPro" id="IPR003010">
    <property type="entry name" value="C-N_Hydrolase"/>
</dbReference>
<organism evidence="4 5">
    <name type="scientific">Flavimaricola marinus</name>
    <dbReference type="NCBI Taxonomy" id="1819565"/>
    <lineage>
        <taxon>Bacteria</taxon>
        <taxon>Pseudomonadati</taxon>
        <taxon>Pseudomonadota</taxon>
        <taxon>Alphaproteobacteria</taxon>
        <taxon>Rhodobacterales</taxon>
        <taxon>Paracoccaceae</taxon>
        <taxon>Flavimaricola</taxon>
    </lineage>
</organism>
<dbReference type="PANTHER" id="PTHR43674:SF2">
    <property type="entry name" value="BETA-UREIDOPROPIONASE"/>
    <property type="match status" value="1"/>
</dbReference>
<dbReference type="Gene3D" id="3.60.110.10">
    <property type="entry name" value="Carbon-nitrogen hydrolase"/>
    <property type="match status" value="1"/>
</dbReference>
<dbReference type="AlphaFoldDB" id="A0A238LCS8"/>
<dbReference type="SUPFAM" id="SSF56317">
    <property type="entry name" value="Carbon-nitrogen hydrolase"/>
    <property type="match status" value="1"/>
</dbReference>
<dbReference type="PANTHER" id="PTHR43674">
    <property type="entry name" value="NITRILASE C965.09-RELATED"/>
    <property type="match status" value="1"/>
</dbReference>
<dbReference type="InterPro" id="IPR050345">
    <property type="entry name" value="Aliph_Amidase/BUP"/>
</dbReference>
<evidence type="ECO:0000259" key="3">
    <source>
        <dbReference type="PROSITE" id="PS50263"/>
    </source>
</evidence>
<name>A0A238LCS8_9RHOB</name>
<dbReference type="EMBL" id="FXZK01000002">
    <property type="protein sequence ID" value="SMY07527.1"/>
    <property type="molecule type" value="Genomic_DNA"/>
</dbReference>
<gene>
    <name evidence="4" type="primary">ramA</name>
    <name evidence="4" type="ORF">LOM8899_01663</name>
</gene>
<dbReference type="RefSeq" id="WP_093991717.1">
    <property type="nucleotide sequence ID" value="NZ_FXZK01000002.1"/>
</dbReference>
<accession>A0A238LCS8</accession>
<dbReference type="PROSITE" id="PS01227">
    <property type="entry name" value="UPF0012"/>
    <property type="match status" value="1"/>
</dbReference>
<dbReference type="Pfam" id="PF00795">
    <property type="entry name" value="CN_hydrolase"/>
    <property type="match status" value="1"/>
</dbReference>
<dbReference type="OrthoDB" id="9811121at2"/>
<feature type="domain" description="CN hydrolase" evidence="3">
    <location>
        <begin position="1"/>
        <end position="233"/>
    </location>
</feature>
<evidence type="ECO:0000313" key="5">
    <source>
        <dbReference type="Proteomes" id="UP000201613"/>
    </source>
</evidence>
<evidence type="ECO:0000313" key="4">
    <source>
        <dbReference type="EMBL" id="SMY07527.1"/>
    </source>
</evidence>
<sequence length="255" mass="27548">MRLALYQSRSPAGDIPAGIAILHSALKGAAQSGVDMLVMPELFLPGYNAVTETPPEGWGVVNETVAGLCRTHGVGLTIGLPEYDGPRVYNSAFAFDATGKELARYRKVQLFGPREKRLFTPGEQHVTFDYLEHRFGLLICYDVEFPEHGRALARAGAQVILCPTANMMPYVNVNLIQVPGRALENGITIVYANYTGTEGDLTYVGYSVIAGPDGYPLGSKGKGEGLVVAEQPTDLLENGIPFSTQLSDYRPAKEP</sequence>
<evidence type="ECO:0000256" key="2">
    <source>
        <dbReference type="ARBA" id="ARBA00022801"/>
    </source>
</evidence>